<evidence type="ECO:0000256" key="1">
    <source>
        <dbReference type="SAM" id="Phobius"/>
    </source>
</evidence>
<dbReference type="Proteomes" id="UP000309038">
    <property type="component" value="Unassembled WGS sequence"/>
</dbReference>
<dbReference type="EMBL" id="SGPJ01000405">
    <property type="protein sequence ID" value="THG94727.1"/>
    <property type="molecule type" value="Genomic_DNA"/>
</dbReference>
<gene>
    <name evidence="2" type="ORF">EW026_g6799</name>
</gene>
<feature type="transmembrane region" description="Helical" evidence="1">
    <location>
        <begin position="77"/>
        <end position="100"/>
    </location>
</feature>
<reference evidence="2 3" key="1">
    <citation type="submission" date="2019-02" db="EMBL/GenBank/DDBJ databases">
        <title>Genome sequencing of the rare red list fungi Phlebia centrifuga.</title>
        <authorList>
            <person name="Buettner E."/>
            <person name="Kellner H."/>
        </authorList>
    </citation>
    <scope>NUCLEOTIDE SEQUENCE [LARGE SCALE GENOMIC DNA]</scope>
    <source>
        <strain evidence="2 3">DSM 108282</strain>
    </source>
</reference>
<comment type="caution">
    <text evidence="2">The sequence shown here is derived from an EMBL/GenBank/DDBJ whole genome shotgun (WGS) entry which is preliminary data.</text>
</comment>
<evidence type="ECO:0000313" key="2">
    <source>
        <dbReference type="EMBL" id="THG94727.1"/>
    </source>
</evidence>
<keyword evidence="3" id="KW-1185">Reference proteome</keyword>
<name>A0A4S4KBL4_9APHY</name>
<feature type="transmembrane region" description="Helical" evidence="1">
    <location>
        <begin position="45"/>
        <end position="65"/>
    </location>
</feature>
<protein>
    <submittedName>
        <fullName evidence="2">Uncharacterized protein</fullName>
    </submittedName>
</protein>
<proteinExistence type="predicted"/>
<organism evidence="2 3">
    <name type="scientific">Hermanssonia centrifuga</name>
    <dbReference type="NCBI Taxonomy" id="98765"/>
    <lineage>
        <taxon>Eukaryota</taxon>
        <taxon>Fungi</taxon>
        <taxon>Dikarya</taxon>
        <taxon>Basidiomycota</taxon>
        <taxon>Agaricomycotina</taxon>
        <taxon>Agaricomycetes</taxon>
        <taxon>Polyporales</taxon>
        <taxon>Meruliaceae</taxon>
        <taxon>Hermanssonia</taxon>
    </lineage>
</organism>
<keyword evidence="1" id="KW-0472">Membrane</keyword>
<evidence type="ECO:0000313" key="3">
    <source>
        <dbReference type="Proteomes" id="UP000309038"/>
    </source>
</evidence>
<keyword evidence="1" id="KW-1133">Transmembrane helix</keyword>
<feature type="transmembrane region" description="Helical" evidence="1">
    <location>
        <begin position="120"/>
        <end position="147"/>
    </location>
</feature>
<accession>A0A4S4KBL4</accession>
<dbReference type="AlphaFoldDB" id="A0A4S4KBL4"/>
<keyword evidence="1" id="KW-0812">Transmembrane</keyword>
<sequence>MVGWRAVLCGYLLIGTFLLGMMEFALVAMFSLAVAADTVRPDDIACLVLHLIAGLLISGNIIHAVQSRLKYLSGIAYLLISIALLIVISIAFILNALHLAQSTQHDAMPDFATLGAATAYTVLVLSWLTTLLSITWLAFCAVSMYYAPRFSLLLGKKANPPRPLTMVEVIRERNAKARVKGMKEVAFDFRVREINQPGPSEITPYDDWPEIPIV</sequence>